<evidence type="ECO:0000313" key="7">
    <source>
        <dbReference type="Proteomes" id="UP001164286"/>
    </source>
</evidence>
<dbReference type="GO" id="GO:0016020">
    <property type="term" value="C:membrane"/>
    <property type="evidence" value="ECO:0007669"/>
    <property type="project" value="UniProtKB-SubCell"/>
</dbReference>
<dbReference type="RefSeq" id="XP_052942879.1">
    <property type="nucleotide sequence ID" value="XM_053087938.1"/>
</dbReference>
<dbReference type="Pfam" id="PF13704">
    <property type="entry name" value="Glyco_tranf_2_4"/>
    <property type="match status" value="1"/>
</dbReference>
<dbReference type="PANTHER" id="PTHR21461">
    <property type="entry name" value="GLYCOSYLTRANSFERASE FAMILY 92 PROTEIN"/>
    <property type="match status" value="1"/>
</dbReference>
<feature type="region of interest" description="Disordered" evidence="4">
    <location>
        <begin position="482"/>
        <end position="533"/>
    </location>
</feature>
<evidence type="ECO:0008006" key="8">
    <source>
        <dbReference type="Google" id="ProtNLM"/>
    </source>
</evidence>
<evidence type="ECO:0000256" key="2">
    <source>
        <dbReference type="ARBA" id="ARBA00022692"/>
    </source>
</evidence>
<protein>
    <recommendedName>
        <fullName evidence="8">Glycosyltransferase family 92 protein</fullName>
    </recommendedName>
</protein>
<proteinExistence type="predicted"/>
<name>A0AA38LQC8_9TREE</name>
<keyword evidence="3 5" id="KW-1133">Transmembrane helix</keyword>
<comment type="caution">
    <text evidence="6">The sequence shown here is derived from an EMBL/GenBank/DDBJ whole genome shotgun (WGS) entry which is preliminary data.</text>
</comment>
<gene>
    <name evidence="6" type="ORF">MKK02DRAFT_29894</name>
</gene>
<evidence type="ECO:0000256" key="3">
    <source>
        <dbReference type="ARBA" id="ARBA00022989"/>
    </source>
</evidence>
<keyword evidence="7" id="KW-1185">Reference proteome</keyword>
<reference evidence="6" key="1">
    <citation type="journal article" date="2022" name="G3 (Bethesda)">
        <title>High quality genome of the basidiomycete yeast Dioszegia hungarica PDD-24b-2 isolated from cloud water.</title>
        <authorList>
            <person name="Jarrige D."/>
            <person name="Haridas S."/>
            <person name="Bleykasten-Grosshans C."/>
            <person name="Joly M."/>
            <person name="Nadalig T."/>
            <person name="Sancelme M."/>
            <person name="Vuilleumier S."/>
            <person name="Grigoriev I.V."/>
            <person name="Amato P."/>
            <person name="Bringel F."/>
        </authorList>
    </citation>
    <scope>NUCLEOTIDE SEQUENCE</scope>
    <source>
        <strain evidence="6">PDD-24b-2</strain>
    </source>
</reference>
<dbReference type="Proteomes" id="UP001164286">
    <property type="component" value="Unassembled WGS sequence"/>
</dbReference>
<evidence type="ECO:0000256" key="4">
    <source>
        <dbReference type="SAM" id="MobiDB-lite"/>
    </source>
</evidence>
<feature type="compositionally biased region" description="Basic and acidic residues" evidence="4">
    <location>
        <begin position="496"/>
        <end position="505"/>
    </location>
</feature>
<organism evidence="6 7">
    <name type="scientific">Dioszegia hungarica</name>
    <dbReference type="NCBI Taxonomy" id="4972"/>
    <lineage>
        <taxon>Eukaryota</taxon>
        <taxon>Fungi</taxon>
        <taxon>Dikarya</taxon>
        <taxon>Basidiomycota</taxon>
        <taxon>Agaricomycotina</taxon>
        <taxon>Tremellomycetes</taxon>
        <taxon>Tremellales</taxon>
        <taxon>Bulleribasidiaceae</taxon>
        <taxon>Dioszegia</taxon>
    </lineage>
</organism>
<keyword evidence="2 5" id="KW-0812">Transmembrane</keyword>
<dbReference type="PANTHER" id="PTHR21461:SF69">
    <property type="entry name" value="GLYCOSYLTRANSFERASE FAMILY 92 PROTEIN"/>
    <property type="match status" value="1"/>
</dbReference>
<dbReference type="EMBL" id="JAKWFO010000012">
    <property type="protein sequence ID" value="KAI9633102.1"/>
    <property type="molecule type" value="Genomic_DNA"/>
</dbReference>
<dbReference type="GeneID" id="77727143"/>
<dbReference type="AlphaFoldDB" id="A0AA38LQC8"/>
<accession>A0AA38LQC8</accession>
<keyword evidence="5" id="KW-0472">Membrane</keyword>
<dbReference type="GO" id="GO:0005737">
    <property type="term" value="C:cytoplasm"/>
    <property type="evidence" value="ECO:0007669"/>
    <property type="project" value="TreeGrafter"/>
</dbReference>
<comment type="subcellular location">
    <subcellularLocation>
        <location evidence="1">Membrane</location>
        <topology evidence="1">Single-pass membrane protein</topology>
    </subcellularLocation>
</comment>
<dbReference type="GO" id="GO:0016757">
    <property type="term" value="F:glycosyltransferase activity"/>
    <property type="evidence" value="ECO:0007669"/>
    <property type="project" value="TreeGrafter"/>
</dbReference>
<evidence type="ECO:0000256" key="5">
    <source>
        <dbReference type="SAM" id="Phobius"/>
    </source>
</evidence>
<sequence length="827" mass="91981">MLLSLRNINLRQLLRSPILIGILILLGITYLEFHHASMSDLFGQDQSLLTQLATVARPIPYLHYSDSPYGPYGLRDDFYFFPIPSADGKTLALVSHFRMHGRNVWPLHLGAEIYCRGNKDTEWSLAVVRRNQMDRDQHVLIMECEARGEFATLQIRQPDSGAKSIMIPLQSIRPRKLKAGAKGPHVVAMTMVGRWDIRLPAWIEYNLMRGAEEIYIYDNQRDGSDHTLRTALEPYIRAGKVVLVPWYHVLFDTWAPSWGDQQPLALNHVTASLDKYADWALLCDIDEFPMFTPLDQNRNITDFTYGGVLDAVLAARPDVRQVSMRNCFTSSVPHNPLPPGEVEPIPNADIAVAPPVTIPVPEPVGQIALLPETAYRFDQCSGYPYRSKTFIRPDMITISAVHVPGGGEGEAYHVEDPDTGLWLMHMSDHISEARGTQMTLDLSDISERTGRAVGSRGSAGDGRVGWRTRMTRWRGIRRGWEMGPKRADAGMGSQGKRLEGDESKPLHLRRAQPTTVSLSAGEPPFRPSPLSASDLQSRLSRCSPATIWRLVEGKRERQLWHWDTTLRKASAGQFQVDQPTYNPISLSTTSKPPLPDLYLRLLMFPLLRHIRATFPAITHMYQPASATAKHQSYRTGTAATPFAADIRDDNAAKRDMYSSLLNTSGKPAQAETVGGISARKGGETYLISPFRYQAAMSNPSPSIRSSTPANWLDSVRRALGENPADERFRVIVNDEDFAEGIASSCVVKYLIGKRPVVSGLCAFYLNQTANAKVENGMVAVVTEEEYINHAGKYGQSQSSAEEDAIPDVDEGLGQVVAQPGAGWIQRT</sequence>
<evidence type="ECO:0000256" key="1">
    <source>
        <dbReference type="ARBA" id="ARBA00004167"/>
    </source>
</evidence>
<evidence type="ECO:0000313" key="6">
    <source>
        <dbReference type="EMBL" id="KAI9633102.1"/>
    </source>
</evidence>
<feature type="transmembrane region" description="Helical" evidence="5">
    <location>
        <begin position="12"/>
        <end position="31"/>
    </location>
</feature>